<dbReference type="KEGG" id="pht:BLM14_12595"/>
<gene>
    <name evidence="2" type="ORF">B5P45_23045</name>
</gene>
<evidence type="ECO:0000256" key="1">
    <source>
        <dbReference type="SAM" id="SignalP"/>
    </source>
</evidence>
<reference evidence="2 3" key="1">
    <citation type="journal article" date="2017" name="Int J Environ Stud">
        <title>Does the Miocene-Pliocene relict legume Oxytropis triphylla form nitrogen-fixing nodules with a combination of bacterial strains?</title>
        <authorList>
            <person name="Safronova V."/>
            <person name="Belimov A."/>
            <person name="Sazanova A."/>
            <person name="Kuznetsova I."/>
            <person name="Popova J."/>
            <person name="Andronov E."/>
            <person name="Verkhozina A."/>
            <person name="Tikhonovich I."/>
        </authorList>
    </citation>
    <scope>NUCLEOTIDE SEQUENCE [LARGE SCALE GENOMIC DNA]</scope>
    <source>
        <strain evidence="2 3">Tri-38</strain>
    </source>
</reference>
<comment type="caution">
    <text evidence="2">The sequence shown here is derived from an EMBL/GenBank/DDBJ whole genome shotgun (WGS) entry which is preliminary data.</text>
</comment>
<feature type="signal peptide" evidence="1">
    <location>
        <begin position="1"/>
        <end position="21"/>
    </location>
</feature>
<dbReference type="Proteomes" id="UP000232163">
    <property type="component" value="Unassembled WGS sequence"/>
</dbReference>
<sequence length="112" mass="12427">MKRSAFVLMLGLGFLAQPALSLVDVGDVQAAVRKNVSEYAGQRCSPPPRGSGVIIGRFQGYTDSPFISDSDARWPVSAYRCFRSFDECRGWLYTMQSKYTASTSNTIACERR</sequence>
<keyword evidence="3" id="KW-1185">Reference proteome</keyword>
<accession>A0A2N9VSU5</accession>
<dbReference type="RefSeq" id="WP_100001282.1">
    <property type="nucleotide sequence ID" value="NZ_CP017940.1"/>
</dbReference>
<evidence type="ECO:0000313" key="2">
    <source>
        <dbReference type="EMBL" id="PIO42563.1"/>
    </source>
</evidence>
<dbReference type="AlphaFoldDB" id="A0A2N9VSU5"/>
<dbReference type="OrthoDB" id="8115422at2"/>
<keyword evidence="1" id="KW-0732">Signal</keyword>
<name>A0A2N9VSU5_9HYPH</name>
<proteinExistence type="predicted"/>
<dbReference type="EMBL" id="MZMT01000053">
    <property type="protein sequence ID" value="PIO42563.1"/>
    <property type="molecule type" value="Genomic_DNA"/>
</dbReference>
<protein>
    <submittedName>
        <fullName evidence="2">Metallophosphoesterase</fullName>
    </submittedName>
</protein>
<organism evidence="2 3">
    <name type="scientific">Phyllobacterium zundukense</name>
    <dbReference type="NCBI Taxonomy" id="1867719"/>
    <lineage>
        <taxon>Bacteria</taxon>
        <taxon>Pseudomonadati</taxon>
        <taxon>Pseudomonadota</taxon>
        <taxon>Alphaproteobacteria</taxon>
        <taxon>Hyphomicrobiales</taxon>
        <taxon>Phyllobacteriaceae</taxon>
        <taxon>Phyllobacterium</taxon>
    </lineage>
</organism>
<evidence type="ECO:0000313" key="3">
    <source>
        <dbReference type="Proteomes" id="UP000232163"/>
    </source>
</evidence>
<feature type="chain" id="PRO_5014770461" evidence="1">
    <location>
        <begin position="22"/>
        <end position="112"/>
    </location>
</feature>